<gene>
    <name evidence="1" type="ORF">AHQ84_01535</name>
    <name evidence="4" type="ORF">AIU08_09030</name>
    <name evidence="3" type="ORF">G2831_11550</name>
    <name evidence="2" type="ORF">G2906_04200</name>
</gene>
<dbReference type="AlphaFoldDB" id="A0A3Y5ZDT0"/>
<dbReference type="EMBL" id="CP074591">
    <property type="protein sequence ID" value="QVP34793.1"/>
    <property type="molecule type" value="Genomic_DNA"/>
</dbReference>
<name>A0A3Y5ZDT0_SALSE</name>
<organism evidence="1">
    <name type="scientific">Salmonella senftenberg</name>
    <dbReference type="NCBI Taxonomy" id="28150"/>
    <lineage>
        <taxon>Bacteria</taxon>
        <taxon>Pseudomonadati</taxon>
        <taxon>Pseudomonadota</taxon>
        <taxon>Gammaproteobacteria</taxon>
        <taxon>Enterobacterales</taxon>
        <taxon>Enterobacteriaceae</taxon>
        <taxon>Salmonella</taxon>
    </lineage>
</organism>
<reference evidence="1" key="2">
    <citation type="submission" date="2018-07" db="EMBL/GenBank/DDBJ databases">
        <authorList>
            <consortium name="GenomeTrakr network: Whole genome sequencing for foodborne pathogen traceback"/>
        </authorList>
    </citation>
    <scope>NUCLEOTIDE SEQUENCE</scope>
    <source>
        <strain evidence="4">CFSAN001066</strain>
        <strain evidence="1">FDA00000128</strain>
    </source>
</reference>
<dbReference type="EMBL" id="DAAQVQ010000007">
    <property type="protein sequence ID" value="HAE1058701.1"/>
    <property type="molecule type" value="Genomic_DNA"/>
</dbReference>
<accession>A0A3Y5ZDT0</accession>
<evidence type="ECO:0000313" key="1">
    <source>
        <dbReference type="EMBL" id="EDB6604669.1"/>
    </source>
</evidence>
<reference evidence="2" key="3">
    <citation type="submission" date="2019-04" db="EMBL/GenBank/DDBJ databases">
        <authorList>
            <consortium name="NCBI Pathogen Detection Project"/>
        </authorList>
    </citation>
    <scope>NUCLEOTIDE SEQUENCE</scope>
    <source>
        <strain evidence="2">Salmonella enterica</strain>
    </source>
</reference>
<dbReference type="EMBL" id="DAAQUF010000001">
    <property type="protein sequence ID" value="HAE0888444.1"/>
    <property type="molecule type" value="Genomic_DNA"/>
</dbReference>
<proteinExistence type="predicted"/>
<evidence type="ECO:0000313" key="2">
    <source>
        <dbReference type="EMBL" id="HAE0888444.1"/>
    </source>
</evidence>
<reference evidence="2" key="1">
    <citation type="journal article" date="2018" name="Genome Biol.">
        <title>SKESA: strategic k-mer extension for scrupulous assemblies.</title>
        <authorList>
            <person name="Souvorov A."/>
            <person name="Agarwala R."/>
            <person name="Lipman D.J."/>
        </authorList>
    </citation>
    <scope>NUCLEOTIDE SEQUENCE</scope>
    <source>
        <strain evidence="2">Salmonella enterica</strain>
    </source>
</reference>
<evidence type="ECO:0000313" key="4">
    <source>
        <dbReference type="EMBL" id="QVP34793.1"/>
    </source>
</evidence>
<protein>
    <submittedName>
        <fullName evidence="4">Immunity 52 family protein</fullName>
    </submittedName>
</protein>
<sequence>MIELKISLSIKNNILFDIKETCSAYLFFLKILNSCDPKITGFYGQGESLENALNNKLFSIDGYISSSAQIYLSERLPYATSLWDGNPDEAMSIIFAGVNNKTNIIIELERYKGIYDIEKLIKILTSIAENYTLNYFSVFFSNNENVFPERLNVGWVIYLPVNNIIVTTNECERIEYVNIGGNKGRLFIVKDVYNCLNETHRYASNDLEIELVDAGFLPLYKDI</sequence>
<reference evidence="4" key="4">
    <citation type="submission" date="2021-05" db="EMBL/GenBank/DDBJ databases">
        <title>Whole genome PacBio Sequel sequence of Salmonella enterica subsp. enterica.</title>
        <authorList>
            <person name="Hoffmann M."/>
            <person name="Balkey M."/>
            <person name="Luo Y."/>
        </authorList>
    </citation>
    <scope>NUCLEOTIDE SEQUENCE</scope>
    <source>
        <strain evidence="4">CFSAN001066</strain>
    </source>
</reference>
<dbReference type="EMBL" id="AALOES010000002">
    <property type="protein sequence ID" value="EDB6604669.1"/>
    <property type="molecule type" value="Genomic_DNA"/>
</dbReference>
<dbReference type="RefSeq" id="WP_023205674.1">
    <property type="nucleotide sequence ID" value="NZ_AP019692.1"/>
</dbReference>
<evidence type="ECO:0000313" key="3">
    <source>
        <dbReference type="EMBL" id="HAE1058701.1"/>
    </source>
</evidence>